<protein>
    <submittedName>
        <fullName evidence="1">Uncharacterized protein ycf76</fullName>
    </submittedName>
</protein>
<organism evidence="1 2">
    <name type="scientific">Camellia lanceoleosa</name>
    <dbReference type="NCBI Taxonomy" id="1840588"/>
    <lineage>
        <taxon>Eukaryota</taxon>
        <taxon>Viridiplantae</taxon>
        <taxon>Streptophyta</taxon>
        <taxon>Embryophyta</taxon>
        <taxon>Tracheophyta</taxon>
        <taxon>Spermatophyta</taxon>
        <taxon>Magnoliopsida</taxon>
        <taxon>eudicotyledons</taxon>
        <taxon>Gunneridae</taxon>
        <taxon>Pentapetalae</taxon>
        <taxon>asterids</taxon>
        <taxon>Ericales</taxon>
        <taxon>Theaceae</taxon>
        <taxon>Camellia</taxon>
    </lineage>
</organism>
<gene>
    <name evidence="1" type="ORF">LOK49_LG06G00588</name>
</gene>
<dbReference type="EMBL" id="CM045762">
    <property type="protein sequence ID" value="KAI8011487.1"/>
    <property type="molecule type" value="Genomic_DNA"/>
</dbReference>
<evidence type="ECO:0000313" key="2">
    <source>
        <dbReference type="Proteomes" id="UP001060215"/>
    </source>
</evidence>
<name>A0ACC0HG29_9ERIC</name>
<sequence>MKKIWLSMFYSIQVGEEPDSVFLKNRGRTKNTYKMRHYKKDNSNPTINYFIYEFHSNRNTCPIERICNLLSSCLTAKIYLRGKDDSFRST</sequence>
<evidence type="ECO:0000313" key="1">
    <source>
        <dbReference type="EMBL" id="KAI8011487.1"/>
    </source>
</evidence>
<dbReference type="Proteomes" id="UP001060215">
    <property type="component" value="Chromosome 5"/>
</dbReference>
<comment type="caution">
    <text evidence="1">The sequence shown here is derived from an EMBL/GenBank/DDBJ whole genome shotgun (WGS) entry which is preliminary data.</text>
</comment>
<reference evidence="1 2" key="1">
    <citation type="journal article" date="2022" name="Plant J.">
        <title>Chromosome-level genome of Camellia lanceoleosa provides a valuable resource for understanding genome evolution and self-incompatibility.</title>
        <authorList>
            <person name="Gong W."/>
            <person name="Xiao S."/>
            <person name="Wang L."/>
            <person name="Liao Z."/>
            <person name="Chang Y."/>
            <person name="Mo W."/>
            <person name="Hu G."/>
            <person name="Li W."/>
            <person name="Zhao G."/>
            <person name="Zhu H."/>
            <person name="Hu X."/>
            <person name="Ji K."/>
            <person name="Xiang X."/>
            <person name="Song Q."/>
            <person name="Yuan D."/>
            <person name="Jin S."/>
            <person name="Zhang L."/>
        </authorList>
    </citation>
    <scope>NUCLEOTIDE SEQUENCE [LARGE SCALE GENOMIC DNA]</scope>
    <source>
        <strain evidence="1">SQ_2022a</strain>
    </source>
</reference>
<keyword evidence="2" id="KW-1185">Reference proteome</keyword>
<accession>A0ACC0HG29</accession>
<proteinExistence type="predicted"/>